<evidence type="ECO:0000256" key="3">
    <source>
        <dbReference type="ARBA" id="ARBA00022598"/>
    </source>
</evidence>
<dbReference type="InterPro" id="IPR001882">
    <property type="entry name" value="Biotin_BS"/>
</dbReference>
<evidence type="ECO:0000259" key="10">
    <source>
        <dbReference type="PROSITE" id="PS50975"/>
    </source>
</evidence>
<dbReference type="EC" id="6.3.4.14" evidence="2"/>
<dbReference type="Pfam" id="PF00364">
    <property type="entry name" value="Biotin_lipoyl"/>
    <property type="match status" value="1"/>
</dbReference>
<dbReference type="PANTHER" id="PTHR18866">
    <property type="entry name" value="CARBOXYLASE:PYRUVATE/ACETYL-COA/PROPIONYL-COA CARBOXYLASE"/>
    <property type="match status" value="1"/>
</dbReference>
<dbReference type="GO" id="GO:0005524">
    <property type="term" value="F:ATP binding"/>
    <property type="evidence" value="ECO:0007669"/>
    <property type="project" value="UniProtKB-UniRule"/>
</dbReference>
<evidence type="ECO:0000259" key="11">
    <source>
        <dbReference type="PROSITE" id="PS50979"/>
    </source>
</evidence>
<dbReference type="RefSeq" id="WP_085513046.1">
    <property type="nucleotide sequence ID" value="NZ_FXAP01000005.1"/>
</dbReference>
<dbReference type="PROSITE" id="PS50979">
    <property type="entry name" value="BC"/>
    <property type="match status" value="1"/>
</dbReference>
<sequence length="703" mass="74031">MTIQTPNRTGHASARPFRSVLVANRGEIACRVIRTLTAMDIESIAVFSDADRDAPHVRLADRAVRLGPAPASDSYLDVDAVVRAAVRTGAEAVHPGYGFLSEQPALARALAAAGIVFIGPDERALVLMGDKIRAKDHVAAQGVPIIEGVADASLDDDALVRAGAAIGFPLIVKPAGGGGGKGMQVVERAEELPSAIASAHRVAEAAFGDATLLLERFVTRPRHIEVQVLADAHGAVVHLGERECSLQRRHQKVVEESPSPLTDDRQRARLGEAACTVARSVGYRGVGTVEFLVADDRPDEFAFLEMNTRLQVEHPVTELVTGLDLVEWQVRVAAGEPLTMTQDDVVLRGHAVEARLYAEDPSKGFLPQTGVLERVRLPQGPGVRIDGGIVAGQFVGPWYDPMLAKIVCWAEDRETALRRLDAALAATVVFGVRTNLDFLRRLLADEEVVAGRLHTGLIADLLDDSPSAATSERVLTAVALAETDDRRSEAAARTAGLGTPWSDPGGWRLGTAAPTRQHLRLEDGRIVRFEVRGSSDDASVSVDDAAPTRAAVLSGSDGTLWFEHDGVSTPLETVRVGDERWIALDGAISVVEVVPREALPAGGDPTAAGAVDPEVRTPMPGTVTAVHVTSGDAVTAGQPLVTVEAMKMEHLLTATSDGTVTLHVATGGTVATRQSVATIAADPVATHLNAAPTDAAPTNGASA</sequence>
<dbReference type="GO" id="GO:0046872">
    <property type="term" value="F:metal ion binding"/>
    <property type="evidence" value="ECO:0007669"/>
    <property type="project" value="InterPro"/>
</dbReference>
<dbReference type="FunFam" id="3.30.470.20:FF:000028">
    <property type="entry name" value="Methylcrotonoyl-CoA carboxylase subunit alpha, mitochondrial"/>
    <property type="match status" value="1"/>
</dbReference>
<reference evidence="12 13" key="1">
    <citation type="submission" date="2018-11" db="EMBL/GenBank/DDBJ databases">
        <title>Sequencing the genomes of 1000 actinobacteria strains.</title>
        <authorList>
            <person name="Klenk H.-P."/>
        </authorList>
    </citation>
    <scope>NUCLEOTIDE SEQUENCE [LARGE SCALE GENOMIC DNA]</scope>
    <source>
        <strain evidence="12 13">DSM 14012</strain>
    </source>
</reference>
<feature type="domain" description="ATP-grasp" evidence="10">
    <location>
        <begin position="135"/>
        <end position="334"/>
    </location>
</feature>
<comment type="pathway">
    <text evidence="7">Amino-acid degradation; L-leucine degradation.</text>
</comment>
<dbReference type="Gene3D" id="3.30.700.40">
    <property type="match status" value="1"/>
</dbReference>
<dbReference type="InterPro" id="IPR011764">
    <property type="entry name" value="Biotin_carboxylation_dom"/>
</dbReference>
<evidence type="ECO:0000256" key="5">
    <source>
        <dbReference type="ARBA" id="ARBA00022840"/>
    </source>
</evidence>
<organism evidence="12 13">
    <name type="scientific">Plantibacter flavus</name>
    <dbReference type="NCBI Taxonomy" id="150123"/>
    <lineage>
        <taxon>Bacteria</taxon>
        <taxon>Bacillati</taxon>
        <taxon>Actinomycetota</taxon>
        <taxon>Actinomycetes</taxon>
        <taxon>Micrococcales</taxon>
        <taxon>Microbacteriaceae</taxon>
        <taxon>Plantibacter</taxon>
    </lineage>
</organism>
<proteinExistence type="predicted"/>
<dbReference type="InterPro" id="IPR016185">
    <property type="entry name" value="PreATP-grasp_dom_sf"/>
</dbReference>
<dbReference type="EMBL" id="RKHL01000001">
    <property type="protein sequence ID" value="ROR82183.1"/>
    <property type="molecule type" value="Genomic_DNA"/>
</dbReference>
<comment type="caution">
    <text evidence="12">The sequence shown here is derived from an EMBL/GenBank/DDBJ whole genome shotgun (WGS) entry which is preliminary data.</text>
</comment>
<protein>
    <recommendedName>
        <fullName evidence="2">biotin carboxylase</fullName>
        <ecNumber evidence="2">6.3.4.14</ecNumber>
    </recommendedName>
</protein>
<dbReference type="InterPro" id="IPR050856">
    <property type="entry name" value="Biotin_carboxylase_complex"/>
</dbReference>
<dbReference type="Proteomes" id="UP000266915">
    <property type="component" value="Unassembled WGS sequence"/>
</dbReference>
<keyword evidence="5 8" id="KW-0067">ATP-binding</keyword>
<keyword evidence="6" id="KW-0092">Biotin</keyword>
<evidence type="ECO:0000256" key="4">
    <source>
        <dbReference type="ARBA" id="ARBA00022741"/>
    </source>
</evidence>
<feature type="domain" description="Biotin carboxylation" evidence="11">
    <location>
        <begin position="16"/>
        <end position="463"/>
    </location>
</feature>
<dbReference type="Pfam" id="PF02785">
    <property type="entry name" value="Biotin_carb_C"/>
    <property type="match status" value="1"/>
</dbReference>
<dbReference type="PROSITE" id="PS50975">
    <property type="entry name" value="ATP_GRASP"/>
    <property type="match status" value="1"/>
</dbReference>
<dbReference type="InterPro" id="IPR011761">
    <property type="entry name" value="ATP-grasp"/>
</dbReference>
<dbReference type="InterPro" id="IPR048429">
    <property type="entry name" value="MCC_alpha_BT"/>
</dbReference>
<dbReference type="InterPro" id="IPR011054">
    <property type="entry name" value="Rudment_hybrid_motif"/>
</dbReference>
<evidence type="ECO:0000256" key="1">
    <source>
        <dbReference type="ARBA" id="ARBA00001953"/>
    </source>
</evidence>
<accession>A0A3N2C3Z1</accession>
<dbReference type="SMART" id="SM00878">
    <property type="entry name" value="Biotin_carb_C"/>
    <property type="match status" value="1"/>
</dbReference>
<dbReference type="InterPro" id="IPR011053">
    <property type="entry name" value="Single_hybrid_motif"/>
</dbReference>
<evidence type="ECO:0000256" key="2">
    <source>
        <dbReference type="ARBA" id="ARBA00013263"/>
    </source>
</evidence>
<dbReference type="Pfam" id="PF02786">
    <property type="entry name" value="CPSase_L_D2"/>
    <property type="match status" value="1"/>
</dbReference>
<dbReference type="PROSITE" id="PS00188">
    <property type="entry name" value="BIOTIN"/>
    <property type="match status" value="1"/>
</dbReference>
<keyword evidence="3" id="KW-0436">Ligase</keyword>
<dbReference type="Pfam" id="PF00289">
    <property type="entry name" value="Biotin_carb_N"/>
    <property type="match status" value="1"/>
</dbReference>
<dbReference type="Gene3D" id="3.30.470.20">
    <property type="entry name" value="ATP-grasp fold, B domain"/>
    <property type="match status" value="1"/>
</dbReference>
<dbReference type="GO" id="GO:0004075">
    <property type="term" value="F:biotin carboxylase activity"/>
    <property type="evidence" value="ECO:0007669"/>
    <property type="project" value="UniProtKB-EC"/>
</dbReference>
<dbReference type="InterPro" id="IPR000089">
    <property type="entry name" value="Biotin_lipoyl"/>
</dbReference>
<evidence type="ECO:0000313" key="12">
    <source>
        <dbReference type="EMBL" id="ROR82183.1"/>
    </source>
</evidence>
<dbReference type="SUPFAM" id="SSF51246">
    <property type="entry name" value="Rudiment single hybrid motif"/>
    <property type="match status" value="1"/>
</dbReference>
<dbReference type="InterPro" id="IPR005482">
    <property type="entry name" value="Biotin_COase_C"/>
</dbReference>
<dbReference type="PANTHER" id="PTHR18866:SF33">
    <property type="entry name" value="METHYLCROTONOYL-COA CARBOXYLASE SUBUNIT ALPHA, MITOCHONDRIAL-RELATED"/>
    <property type="match status" value="1"/>
</dbReference>
<dbReference type="CDD" id="cd06850">
    <property type="entry name" value="biotinyl_domain"/>
    <property type="match status" value="1"/>
</dbReference>
<gene>
    <name evidence="12" type="ORF">EDD42_2271</name>
</gene>
<dbReference type="SUPFAM" id="SSF51230">
    <property type="entry name" value="Single hybrid motif"/>
    <property type="match status" value="1"/>
</dbReference>
<evidence type="ECO:0000256" key="8">
    <source>
        <dbReference type="PROSITE-ProRule" id="PRU00409"/>
    </source>
</evidence>
<evidence type="ECO:0000256" key="7">
    <source>
        <dbReference type="ARBA" id="ARBA00046317"/>
    </source>
</evidence>
<dbReference type="InterPro" id="IPR005481">
    <property type="entry name" value="BC-like_N"/>
</dbReference>
<evidence type="ECO:0000259" key="9">
    <source>
        <dbReference type="PROSITE" id="PS50968"/>
    </source>
</evidence>
<feature type="domain" description="Lipoyl-binding" evidence="9">
    <location>
        <begin position="607"/>
        <end position="680"/>
    </location>
</feature>
<name>A0A3N2C3Z1_9MICO</name>
<dbReference type="InterPro" id="IPR005479">
    <property type="entry name" value="CPAse_ATP-bd"/>
</dbReference>
<dbReference type="PROSITE" id="PS50968">
    <property type="entry name" value="BIOTINYL_LIPOYL"/>
    <property type="match status" value="1"/>
</dbReference>
<keyword evidence="4 8" id="KW-0547">Nucleotide-binding</keyword>
<dbReference type="Gene3D" id="2.40.50.100">
    <property type="match status" value="1"/>
</dbReference>
<comment type="cofactor">
    <cofactor evidence="1">
        <name>biotin</name>
        <dbReference type="ChEBI" id="CHEBI:57586"/>
    </cofactor>
</comment>
<evidence type="ECO:0000256" key="6">
    <source>
        <dbReference type="ARBA" id="ARBA00023267"/>
    </source>
</evidence>
<dbReference type="SUPFAM" id="SSF52440">
    <property type="entry name" value="PreATP-grasp domain"/>
    <property type="match status" value="1"/>
</dbReference>
<dbReference type="FunFam" id="3.40.50.20:FF:000010">
    <property type="entry name" value="Propionyl-CoA carboxylase subunit alpha"/>
    <property type="match status" value="1"/>
</dbReference>
<dbReference type="SUPFAM" id="SSF56059">
    <property type="entry name" value="Glutathione synthetase ATP-binding domain-like"/>
    <property type="match status" value="1"/>
</dbReference>
<dbReference type="PROSITE" id="PS00866">
    <property type="entry name" value="CPSASE_1"/>
    <property type="match status" value="1"/>
</dbReference>
<keyword evidence="13" id="KW-1185">Reference proteome</keyword>
<dbReference type="PROSITE" id="PS00867">
    <property type="entry name" value="CPSASE_2"/>
    <property type="match status" value="1"/>
</dbReference>
<dbReference type="AlphaFoldDB" id="A0A3N2C3Z1"/>
<dbReference type="Pfam" id="PF21139">
    <property type="entry name" value="BT_MCC_alpha"/>
    <property type="match status" value="1"/>
</dbReference>
<evidence type="ECO:0000313" key="13">
    <source>
        <dbReference type="Proteomes" id="UP000266915"/>
    </source>
</evidence>